<feature type="domain" description="HD Cas3-type" evidence="10">
    <location>
        <begin position="18"/>
        <end position="224"/>
    </location>
</feature>
<dbReference type="GO" id="GO:0051607">
    <property type="term" value="P:defense response to virus"/>
    <property type="evidence" value="ECO:0007669"/>
    <property type="project" value="UniProtKB-KW"/>
</dbReference>
<accession>A0A5C4UU17</accession>
<dbReference type="Pfam" id="PF18019">
    <property type="entry name" value="Cas3_HD"/>
    <property type="match status" value="1"/>
</dbReference>
<dbReference type="GO" id="GO:0003724">
    <property type="term" value="F:RNA helicase activity"/>
    <property type="evidence" value="ECO:0007669"/>
    <property type="project" value="TreeGrafter"/>
</dbReference>
<sequence>MMPPPVDHRLWAKWSGVEDLGPYPVPCHLIDTAMAAMELWEHYLAPGQRRAIAQGWGVTDQHARALTGFWAGLHDLGKLCPSFQHSQPDAAGSLPHDSAYPTPAGWHQQEPLRHERVTHLTLPALLHTRGYPGAGNRPKRSLAHQIAQILGGHHGRYGTALTSEQLADPHRHEQRVGNRSWAEQREATVELLHQLCGQPSPPARFGTPAAAVLTTGVVILADWLVSQRSWVRARLRQRLSTPDAERDDWSRHAARARQALPGLLDKAQLRQPTWKPETTFAGLFPQITQPYPLQADIDAHLPALVHGPGLVIVTAPTGDGKTESGLLAARLLGHASGTPGLGTFLPTMATTDAMHRRKRRFADRTLKDPTPVARLHSLAWLDDHTDDDTSLTKREIALIVGEWLRGRHRGLLAGIATGTWDTAALAALPLRFNAMRWLGLTGKTIIIDEAHAYDAYGHHLTARLLQWLGHCRVPVVLLSATLTGRIATQLAHAYRTGAGHTAPTTIQPTYPGWTHIDATTGTVTTSPTLPSTRARDLRIHLTHVTHTHNPTTPGGRAHTLLAALQPLTNSGEGTALIVCNTVADAQQTANLLRNHLNGAHPPLIQLLHARFPQRQREGITRRVLRWASPPDDKDPAARRPARPVIVIATQVIEQSLDVDFDHVITDLAPIALLLQRAGRCQRHDRDRRPDWAPTPALTVLVPTGQLPPRRWGSVYSGNLLDRTLTALRQLPNATCRIPHDVQQLVDNVYTHDWTTPAGLERAATEHAMESIAETNTIPPPTDALRDLHPLTTTDDEDALTTRLGADSIRVLPVYTDPDGNHWLDRTTRHQPLPHTVHPTDKPTIRRLMHKTIPINLDTLQRTGTPTHTPPGWTTTGALRDIHLLPQPTTNTCTATHHLDPLNGLVSTGDTFSKGMAKRL</sequence>
<dbReference type="InterPro" id="IPR054712">
    <property type="entry name" value="Cas3-like_dom"/>
</dbReference>
<comment type="similarity">
    <text evidence="1">In the N-terminal section; belongs to the CRISPR-associated nuclease Cas3-HD family.</text>
</comment>
<dbReference type="NCBIfam" id="TIGR01596">
    <property type="entry name" value="cas3_HD"/>
    <property type="match status" value="1"/>
</dbReference>
<evidence type="ECO:0000256" key="5">
    <source>
        <dbReference type="ARBA" id="ARBA00022741"/>
    </source>
</evidence>
<organism evidence="11 12">
    <name type="scientific">Streptomyces sedi</name>
    <dbReference type="NCBI Taxonomy" id="555059"/>
    <lineage>
        <taxon>Bacteria</taxon>
        <taxon>Bacillati</taxon>
        <taxon>Actinomycetota</taxon>
        <taxon>Actinomycetes</taxon>
        <taxon>Kitasatosporales</taxon>
        <taxon>Streptomycetaceae</taxon>
        <taxon>Streptomyces</taxon>
    </lineage>
</organism>
<evidence type="ECO:0000256" key="4">
    <source>
        <dbReference type="ARBA" id="ARBA00022723"/>
    </source>
</evidence>
<evidence type="ECO:0000256" key="7">
    <source>
        <dbReference type="ARBA" id="ARBA00022806"/>
    </source>
</evidence>
<dbReference type="GO" id="GO:0004518">
    <property type="term" value="F:nuclease activity"/>
    <property type="evidence" value="ECO:0007669"/>
    <property type="project" value="UniProtKB-KW"/>
</dbReference>
<dbReference type="SMART" id="SM00490">
    <property type="entry name" value="HELICc"/>
    <property type="match status" value="1"/>
</dbReference>
<keyword evidence="4" id="KW-0479">Metal-binding</keyword>
<name>A0A5C4UU17_9ACTN</name>
<evidence type="ECO:0000256" key="3">
    <source>
        <dbReference type="ARBA" id="ARBA00022722"/>
    </source>
</evidence>
<dbReference type="InterPro" id="IPR050547">
    <property type="entry name" value="DEAD_box_RNA_helicases"/>
</dbReference>
<dbReference type="GO" id="GO:0016787">
    <property type="term" value="F:hydrolase activity"/>
    <property type="evidence" value="ECO:0007669"/>
    <property type="project" value="UniProtKB-KW"/>
</dbReference>
<evidence type="ECO:0000256" key="2">
    <source>
        <dbReference type="ARBA" id="ARBA00009046"/>
    </source>
</evidence>
<evidence type="ECO:0000313" key="11">
    <source>
        <dbReference type="EMBL" id="TNM27062.1"/>
    </source>
</evidence>
<proteinExistence type="inferred from homology"/>
<gene>
    <name evidence="11" type="primary">cas3</name>
    <name evidence="11" type="ORF">FH715_22165</name>
</gene>
<comment type="similarity">
    <text evidence="2">In the central section; belongs to the CRISPR-associated helicase Cas3 family.</text>
</comment>
<comment type="caution">
    <text evidence="11">The sequence shown here is derived from an EMBL/GenBank/DDBJ whole genome shotgun (WGS) entry which is preliminary data.</text>
</comment>
<dbReference type="InterPro" id="IPR027417">
    <property type="entry name" value="P-loop_NTPase"/>
</dbReference>
<dbReference type="PROSITE" id="PS51643">
    <property type="entry name" value="HD_CAS3"/>
    <property type="match status" value="1"/>
</dbReference>
<keyword evidence="9" id="KW-0051">Antiviral defense</keyword>
<dbReference type="OrthoDB" id="9810236at2"/>
<evidence type="ECO:0000256" key="8">
    <source>
        <dbReference type="ARBA" id="ARBA00022840"/>
    </source>
</evidence>
<dbReference type="NCBIfam" id="TIGR01587">
    <property type="entry name" value="cas3_core"/>
    <property type="match status" value="1"/>
</dbReference>
<dbReference type="InterPro" id="IPR006483">
    <property type="entry name" value="CRISPR-assoc_Cas3_HD"/>
</dbReference>
<evidence type="ECO:0000256" key="9">
    <source>
        <dbReference type="ARBA" id="ARBA00023118"/>
    </source>
</evidence>
<dbReference type="InterPro" id="IPR001650">
    <property type="entry name" value="Helicase_C-like"/>
</dbReference>
<dbReference type="PANTHER" id="PTHR47963:SF9">
    <property type="entry name" value="CRISPR-ASSOCIATED ENDONUCLEASE_HELICASE CAS3"/>
    <property type="match status" value="1"/>
</dbReference>
<keyword evidence="3" id="KW-0540">Nuclease</keyword>
<dbReference type="CDD" id="cd09641">
    <property type="entry name" value="Cas3''_I"/>
    <property type="match status" value="1"/>
</dbReference>
<dbReference type="Pfam" id="PF22590">
    <property type="entry name" value="Cas3-like_C_2"/>
    <property type="match status" value="1"/>
</dbReference>
<keyword evidence="5" id="KW-0547">Nucleotide-binding</keyword>
<protein>
    <submittedName>
        <fullName evidence="11">CRISPR-associated helicase Cas3</fullName>
    </submittedName>
</protein>
<keyword evidence="12" id="KW-1185">Reference proteome</keyword>
<dbReference type="Gene3D" id="1.10.3210.30">
    <property type="match status" value="1"/>
</dbReference>
<keyword evidence="8" id="KW-0067">ATP-binding</keyword>
<evidence type="ECO:0000313" key="12">
    <source>
        <dbReference type="Proteomes" id="UP000311713"/>
    </source>
</evidence>
<dbReference type="Proteomes" id="UP000311713">
    <property type="component" value="Unassembled WGS sequence"/>
</dbReference>
<dbReference type="RefSeq" id="WP_139648084.1">
    <property type="nucleotide sequence ID" value="NZ_BAAAZS010000022.1"/>
</dbReference>
<evidence type="ECO:0000259" key="10">
    <source>
        <dbReference type="PROSITE" id="PS51643"/>
    </source>
</evidence>
<dbReference type="Gene3D" id="3.40.50.300">
    <property type="entry name" value="P-loop containing nucleotide triphosphate hydrolases"/>
    <property type="match status" value="2"/>
</dbReference>
<dbReference type="EMBL" id="VDGT01000019">
    <property type="protein sequence ID" value="TNM27062.1"/>
    <property type="molecule type" value="Genomic_DNA"/>
</dbReference>
<dbReference type="SUPFAM" id="SSF52540">
    <property type="entry name" value="P-loop containing nucleoside triphosphate hydrolases"/>
    <property type="match status" value="1"/>
</dbReference>
<dbReference type="PANTHER" id="PTHR47963">
    <property type="entry name" value="DEAD-BOX ATP-DEPENDENT RNA HELICASE 47, MITOCHONDRIAL"/>
    <property type="match status" value="1"/>
</dbReference>
<dbReference type="GO" id="GO:0046872">
    <property type="term" value="F:metal ion binding"/>
    <property type="evidence" value="ECO:0007669"/>
    <property type="project" value="UniProtKB-KW"/>
</dbReference>
<dbReference type="AlphaFoldDB" id="A0A5C4UU17"/>
<dbReference type="GO" id="GO:0005524">
    <property type="term" value="F:ATP binding"/>
    <property type="evidence" value="ECO:0007669"/>
    <property type="project" value="UniProtKB-KW"/>
</dbReference>
<keyword evidence="6" id="KW-0378">Hydrolase</keyword>
<dbReference type="InterPro" id="IPR038257">
    <property type="entry name" value="CRISPR-assoc_Cas3_HD_sf"/>
</dbReference>
<keyword evidence="7" id="KW-0347">Helicase</keyword>
<reference evidence="11 12" key="1">
    <citation type="submission" date="2019-06" db="EMBL/GenBank/DDBJ databases">
        <title>Draft genome of Streptomyces sedi sp. JCM16909.</title>
        <authorList>
            <person name="Klykleung N."/>
            <person name="Tanasupawat S."/>
            <person name="Kudo T."/>
            <person name="Yuki M."/>
            <person name="Ohkuma M."/>
        </authorList>
    </citation>
    <scope>NUCLEOTIDE SEQUENCE [LARGE SCALE GENOMIC DNA]</scope>
    <source>
        <strain evidence="11 12">JCM 16909</strain>
    </source>
</reference>
<evidence type="ECO:0000256" key="1">
    <source>
        <dbReference type="ARBA" id="ARBA00006847"/>
    </source>
</evidence>
<dbReference type="InterPro" id="IPR006474">
    <property type="entry name" value="Helicase_Cas3_CRISPR-ass_core"/>
</dbReference>
<dbReference type="GO" id="GO:0003723">
    <property type="term" value="F:RNA binding"/>
    <property type="evidence" value="ECO:0007669"/>
    <property type="project" value="TreeGrafter"/>
</dbReference>
<evidence type="ECO:0000256" key="6">
    <source>
        <dbReference type="ARBA" id="ARBA00022801"/>
    </source>
</evidence>